<evidence type="ECO:0000259" key="10">
    <source>
        <dbReference type="PROSITE" id="PS50011"/>
    </source>
</evidence>
<dbReference type="PANTHER" id="PTHR24343:SF137">
    <property type="entry name" value="SERINE_THREONINE-PROTEIN KINASE HRK1"/>
    <property type="match status" value="1"/>
</dbReference>
<evidence type="ECO:0000313" key="12">
    <source>
        <dbReference type="Proteomes" id="UP000183365"/>
    </source>
</evidence>
<organism evidence="11 12">
    <name type="scientific">Hanseniaspora guilliermondii</name>
    <dbReference type="NCBI Taxonomy" id="56406"/>
    <lineage>
        <taxon>Eukaryota</taxon>
        <taxon>Fungi</taxon>
        <taxon>Dikarya</taxon>
        <taxon>Ascomycota</taxon>
        <taxon>Saccharomycotina</taxon>
        <taxon>Saccharomycetes</taxon>
        <taxon>Saccharomycodales</taxon>
        <taxon>Saccharomycodaceae</taxon>
        <taxon>Hanseniaspora</taxon>
    </lineage>
</organism>
<dbReference type="PROSITE" id="PS00108">
    <property type="entry name" value="PROTEIN_KINASE_ST"/>
    <property type="match status" value="1"/>
</dbReference>
<keyword evidence="3" id="KW-0808">Transferase</keyword>
<dbReference type="AlphaFoldDB" id="A0A1L0B1I9"/>
<dbReference type="GO" id="GO:0005524">
    <property type="term" value="F:ATP binding"/>
    <property type="evidence" value="ECO:0007669"/>
    <property type="project" value="UniProtKB-KW"/>
</dbReference>
<evidence type="ECO:0000256" key="3">
    <source>
        <dbReference type="ARBA" id="ARBA00022679"/>
    </source>
</evidence>
<accession>A0A1L0B1I9</accession>
<dbReference type="SUPFAM" id="SSF56112">
    <property type="entry name" value="Protein kinase-like (PK-like)"/>
    <property type="match status" value="1"/>
</dbReference>
<feature type="region of interest" description="Disordered" evidence="9">
    <location>
        <begin position="60"/>
        <end position="81"/>
    </location>
</feature>
<dbReference type="OrthoDB" id="4062651at2759"/>
<keyword evidence="2" id="KW-0723">Serine/threonine-protein kinase</keyword>
<protein>
    <recommendedName>
        <fullName evidence="1">non-specific serine/threonine protein kinase</fullName>
        <ecNumber evidence="1">2.7.11.1</ecNumber>
    </recommendedName>
</protein>
<evidence type="ECO:0000256" key="4">
    <source>
        <dbReference type="ARBA" id="ARBA00022741"/>
    </source>
</evidence>
<evidence type="ECO:0000313" key="11">
    <source>
        <dbReference type="EMBL" id="SGZ40296.1"/>
    </source>
</evidence>
<evidence type="ECO:0000256" key="1">
    <source>
        <dbReference type="ARBA" id="ARBA00012513"/>
    </source>
</evidence>
<sequence>MFTNNFIHDKQQTNDSLFQDSNAETLSTSPINVTSESSVSVANNALTKALHSVNLSSNQLVPNNKSTGSHLHTLSNSRPSNIKMRRDKSNIINNPSNINGQYLRSKSPIPRAKSNSSEMDDNQYSFPALSIIYQNKEDENAETSEKCYELIKFISTIHDKSKSKLNNYWDINPVFNNSMYFDNEMINKGMDQLSAKFILENRIRIDLNKISYLLKIDKKKPLKDWHKLLFIEKLPSQFERQINTEEKFQSLNIGSGACGDVLKLQVLEEIHNKKENKSRCEWPLVGTFVACKRFLPRALNQNVRSFYEKVIIEYETMKLVYYASKKFNLNKHFLEVYGLFVDDIDGVQGPIAATTSDESKSQIVDNLNYTPYNPHEDVKIYQVSLNKFPQFSMVTEYAPCDLITILPKLSDHKKQCVFKQLCVVVFHLHYNMNMIHRDIKLDNILLTDKGIIKLIDFGNANLLSTSSDLVKGILGSDAYLAPEVLLSPHSYNGKPVDVWACAIVFISMWLNKFPWKVGHTDDVGFALFSQEPNNGAVSISKYGKDRLEYTTDNYHTWLGDDYGMSTVKANNSNGVGTNYLTKKSLEEDEYGTWLGDDYGQNNNNVHVIDEATDISYDSDPFGLVVIYDAVRGKNFLLKQLPANVRPIIEKMLILDNLERHNMREVVDMEEFKLVECCLGY</sequence>
<dbReference type="InterPro" id="IPR000719">
    <property type="entry name" value="Prot_kinase_dom"/>
</dbReference>
<dbReference type="GO" id="GO:0005829">
    <property type="term" value="C:cytosol"/>
    <property type="evidence" value="ECO:0007669"/>
    <property type="project" value="TreeGrafter"/>
</dbReference>
<evidence type="ECO:0000256" key="6">
    <source>
        <dbReference type="ARBA" id="ARBA00022840"/>
    </source>
</evidence>
<evidence type="ECO:0000256" key="2">
    <source>
        <dbReference type="ARBA" id="ARBA00022527"/>
    </source>
</evidence>
<reference evidence="12" key="1">
    <citation type="submission" date="2016-11" db="EMBL/GenBank/DDBJ databases">
        <authorList>
            <person name="Guldener U."/>
        </authorList>
    </citation>
    <scope>NUCLEOTIDE SEQUENCE [LARGE SCALE GENOMIC DNA]</scope>
</reference>
<dbReference type="SMART" id="SM00220">
    <property type="entry name" value="S_TKc"/>
    <property type="match status" value="1"/>
</dbReference>
<keyword evidence="4" id="KW-0547">Nucleotide-binding</keyword>
<dbReference type="Gene3D" id="1.10.510.10">
    <property type="entry name" value="Transferase(Phosphotransferase) domain 1"/>
    <property type="match status" value="1"/>
</dbReference>
<feature type="domain" description="Protein kinase" evidence="10">
    <location>
        <begin position="247"/>
        <end position="671"/>
    </location>
</feature>
<evidence type="ECO:0000256" key="9">
    <source>
        <dbReference type="SAM" id="MobiDB-lite"/>
    </source>
</evidence>
<evidence type="ECO:0000256" key="8">
    <source>
        <dbReference type="ARBA" id="ARBA00048679"/>
    </source>
</evidence>
<proteinExistence type="predicted"/>
<dbReference type="PROSITE" id="PS50011">
    <property type="entry name" value="PROTEIN_KINASE_DOM"/>
    <property type="match status" value="1"/>
</dbReference>
<dbReference type="EC" id="2.7.11.1" evidence="1"/>
<comment type="catalytic activity">
    <reaction evidence="7">
        <text>L-threonyl-[protein] + ATP = O-phospho-L-threonyl-[protein] + ADP + H(+)</text>
        <dbReference type="Rhea" id="RHEA:46608"/>
        <dbReference type="Rhea" id="RHEA-COMP:11060"/>
        <dbReference type="Rhea" id="RHEA-COMP:11605"/>
        <dbReference type="ChEBI" id="CHEBI:15378"/>
        <dbReference type="ChEBI" id="CHEBI:30013"/>
        <dbReference type="ChEBI" id="CHEBI:30616"/>
        <dbReference type="ChEBI" id="CHEBI:61977"/>
        <dbReference type="ChEBI" id="CHEBI:456216"/>
        <dbReference type="EC" id="2.7.11.1"/>
    </reaction>
</comment>
<dbReference type="EMBL" id="FQNF01000045">
    <property type="protein sequence ID" value="SGZ40296.1"/>
    <property type="molecule type" value="Genomic_DNA"/>
</dbReference>
<dbReference type="Proteomes" id="UP000183365">
    <property type="component" value="Unassembled WGS sequence"/>
</dbReference>
<evidence type="ECO:0000256" key="5">
    <source>
        <dbReference type="ARBA" id="ARBA00022777"/>
    </source>
</evidence>
<keyword evidence="5" id="KW-0418">Kinase</keyword>
<feature type="compositionally biased region" description="Polar residues" evidence="9">
    <location>
        <begin position="60"/>
        <end position="80"/>
    </location>
</feature>
<comment type="catalytic activity">
    <reaction evidence="8">
        <text>L-seryl-[protein] + ATP = O-phospho-L-seryl-[protein] + ADP + H(+)</text>
        <dbReference type="Rhea" id="RHEA:17989"/>
        <dbReference type="Rhea" id="RHEA-COMP:9863"/>
        <dbReference type="Rhea" id="RHEA-COMP:11604"/>
        <dbReference type="ChEBI" id="CHEBI:15378"/>
        <dbReference type="ChEBI" id="CHEBI:29999"/>
        <dbReference type="ChEBI" id="CHEBI:30616"/>
        <dbReference type="ChEBI" id="CHEBI:83421"/>
        <dbReference type="ChEBI" id="CHEBI:456216"/>
        <dbReference type="EC" id="2.7.11.1"/>
    </reaction>
</comment>
<dbReference type="InterPro" id="IPR008271">
    <property type="entry name" value="Ser/Thr_kinase_AS"/>
</dbReference>
<evidence type="ECO:0000256" key="7">
    <source>
        <dbReference type="ARBA" id="ARBA00047899"/>
    </source>
</evidence>
<name>A0A1L0B1I9_9ASCO</name>
<keyword evidence="12" id="KW-1185">Reference proteome</keyword>
<keyword evidence="6" id="KW-0067">ATP-binding</keyword>
<feature type="region of interest" description="Disordered" evidence="9">
    <location>
        <begin position="96"/>
        <end position="121"/>
    </location>
</feature>
<dbReference type="Pfam" id="PF00069">
    <property type="entry name" value="Pkinase"/>
    <property type="match status" value="1"/>
</dbReference>
<dbReference type="InterPro" id="IPR011009">
    <property type="entry name" value="Kinase-like_dom_sf"/>
</dbReference>
<dbReference type="VEuPathDB" id="FungiDB:HGUI_02496"/>
<gene>
    <name evidence="11" type="ORF">HGUI_02496</name>
</gene>
<dbReference type="PANTHER" id="PTHR24343">
    <property type="entry name" value="SERINE/THREONINE KINASE"/>
    <property type="match status" value="1"/>
</dbReference>
<dbReference type="GO" id="GO:0004674">
    <property type="term" value="F:protein serine/threonine kinase activity"/>
    <property type="evidence" value="ECO:0007669"/>
    <property type="project" value="UniProtKB-KW"/>
</dbReference>